<dbReference type="SUPFAM" id="SSF53822">
    <property type="entry name" value="Periplasmic binding protein-like I"/>
    <property type="match status" value="1"/>
</dbReference>
<dbReference type="InterPro" id="IPR028082">
    <property type="entry name" value="Peripla_BP_I"/>
</dbReference>
<dbReference type="InterPro" id="IPR046335">
    <property type="entry name" value="LacI/GalR-like_sensor"/>
</dbReference>
<keyword evidence="6" id="KW-1185">Reference proteome</keyword>
<dbReference type="SMART" id="SM00354">
    <property type="entry name" value="HTH_LACI"/>
    <property type="match status" value="1"/>
</dbReference>
<dbReference type="CDD" id="cd06288">
    <property type="entry name" value="PBP1_sucrose_transcription_regulator"/>
    <property type="match status" value="1"/>
</dbReference>
<proteinExistence type="predicted"/>
<dbReference type="SUPFAM" id="SSF47413">
    <property type="entry name" value="lambda repressor-like DNA-binding domains"/>
    <property type="match status" value="1"/>
</dbReference>
<dbReference type="InterPro" id="IPR010982">
    <property type="entry name" value="Lambda_DNA-bd_dom_sf"/>
</dbReference>
<dbReference type="GO" id="GO:0000976">
    <property type="term" value="F:transcription cis-regulatory region binding"/>
    <property type="evidence" value="ECO:0007669"/>
    <property type="project" value="TreeGrafter"/>
</dbReference>
<dbReference type="RefSeq" id="WP_168631322.1">
    <property type="nucleotide sequence ID" value="NZ_BONL01000008.1"/>
</dbReference>
<dbReference type="PROSITE" id="PS00356">
    <property type="entry name" value="HTH_LACI_1"/>
    <property type="match status" value="1"/>
</dbReference>
<dbReference type="Pfam" id="PF13377">
    <property type="entry name" value="Peripla_BP_3"/>
    <property type="match status" value="1"/>
</dbReference>
<dbReference type="EMBL" id="JAAXOX010000012">
    <property type="protein sequence ID" value="NKY24196.1"/>
    <property type="molecule type" value="Genomic_DNA"/>
</dbReference>
<dbReference type="Proteomes" id="UP000581206">
    <property type="component" value="Unassembled WGS sequence"/>
</dbReference>
<dbReference type="CDD" id="cd01392">
    <property type="entry name" value="HTH_LacI"/>
    <property type="match status" value="1"/>
</dbReference>
<feature type="domain" description="HTH lacI-type" evidence="4">
    <location>
        <begin position="12"/>
        <end position="66"/>
    </location>
</feature>
<keyword evidence="1" id="KW-0805">Transcription regulation</keyword>
<dbReference type="InterPro" id="IPR000843">
    <property type="entry name" value="HTH_LacI"/>
</dbReference>
<sequence length="339" mass="35659">MAVGSAADGRPARLADVARLAGVSPATASKALNNREQVRAETRERVVSAAEALGFRPHNSARHLASGRSRTIGLITHDLEGRFSIPILMGAEDVAGTGDVSVLLCDARGDSIREQHHLHTLLSRRVDGLIVVGARTDPRPSLGALPVPVVYAYAPSEDPQDTSVVTDDLAGGRMAVEHLLALGRSRIGIVAGDIDFLAARQRVDGAMRALTEAGLEPVGGTALYGAWTEEWGRIAAASILGRHPEVDALVCGSDLIARGALETARERGRAVPQEIAVLGHDNWGLISDGARPRLSSIDLNLEELGRRAAALLFGAIDGDPRPRTTTIPSRLVPRGSTAG</sequence>
<keyword evidence="2" id="KW-0238">DNA-binding</keyword>
<dbReference type="AlphaFoldDB" id="A0A7X6KXW2"/>
<dbReference type="Gene3D" id="3.40.50.2300">
    <property type="match status" value="2"/>
</dbReference>
<evidence type="ECO:0000256" key="3">
    <source>
        <dbReference type="ARBA" id="ARBA00023163"/>
    </source>
</evidence>
<reference evidence="5 6" key="1">
    <citation type="submission" date="2020-04" db="EMBL/GenBank/DDBJ databases">
        <title>MicrobeNet Type strains.</title>
        <authorList>
            <person name="Nicholson A.C."/>
        </authorList>
    </citation>
    <scope>NUCLEOTIDE SEQUENCE [LARGE SCALE GENOMIC DNA]</scope>
    <source>
        <strain evidence="5 6">ATCC BAA-788</strain>
    </source>
</reference>
<protein>
    <submittedName>
        <fullName evidence="5">LacI family transcriptional regulator</fullName>
    </submittedName>
</protein>
<dbReference type="PANTHER" id="PTHR30146:SF109">
    <property type="entry name" value="HTH-TYPE TRANSCRIPTIONAL REGULATOR GALS"/>
    <property type="match status" value="1"/>
</dbReference>
<keyword evidence="3" id="KW-0804">Transcription</keyword>
<dbReference type="GO" id="GO:0003700">
    <property type="term" value="F:DNA-binding transcription factor activity"/>
    <property type="evidence" value="ECO:0007669"/>
    <property type="project" value="TreeGrafter"/>
</dbReference>
<evidence type="ECO:0000313" key="5">
    <source>
        <dbReference type="EMBL" id="NKY24196.1"/>
    </source>
</evidence>
<organism evidence="5 6">
    <name type="scientific">Cellulomonas denverensis</name>
    <dbReference type="NCBI Taxonomy" id="264297"/>
    <lineage>
        <taxon>Bacteria</taxon>
        <taxon>Bacillati</taxon>
        <taxon>Actinomycetota</taxon>
        <taxon>Actinomycetes</taxon>
        <taxon>Micrococcales</taxon>
        <taxon>Cellulomonadaceae</taxon>
        <taxon>Cellulomonas</taxon>
    </lineage>
</organism>
<evidence type="ECO:0000259" key="4">
    <source>
        <dbReference type="PROSITE" id="PS50932"/>
    </source>
</evidence>
<dbReference type="Gene3D" id="1.10.260.40">
    <property type="entry name" value="lambda repressor-like DNA-binding domains"/>
    <property type="match status" value="1"/>
</dbReference>
<evidence type="ECO:0000313" key="6">
    <source>
        <dbReference type="Proteomes" id="UP000581206"/>
    </source>
</evidence>
<dbReference type="PROSITE" id="PS50932">
    <property type="entry name" value="HTH_LACI_2"/>
    <property type="match status" value="1"/>
</dbReference>
<accession>A0A7X6KXW2</accession>
<comment type="caution">
    <text evidence="5">The sequence shown here is derived from an EMBL/GenBank/DDBJ whole genome shotgun (WGS) entry which is preliminary data.</text>
</comment>
<gene>
    <name evidence="5" type="ORF">HGA03_16120</name>
</gene>
<dbReference type="Pfam" id="PF00356">
    <property type="entry name" value="LacI"/>
    <property type="match status" value="1"/>
</dbReference>
<evidence type="ECO:0000256" key="2">
    <source>
        <dbReference type="ARBA" id="ARBA00023125"/>
    </source>
</evidence>
<name>A0A7X6KXW2_9CELL</name>
<dbReference type="PANTHER" id="PTHR30146">
    <property type="entry name" value="LACI-RELATED TRANSCRIPTIONAL REPRESSOR"/>
    <property type="match status" value="1"/>
</dbReference>
<evidence type="ECO:0000256" key="1">
    <source>
        <dbReference type="ARBA" id="ARBA00023015"/>
    </source>
</evidence>